<dbReference type="Proteomes" id="UP000594205">
    <property type="component" value="Chromosome"/>
</dbReference>
<keyword evidence="2" id="KW-1185">Reference proteome</keyword>
<accession>A0A7M2SMV5</accession>
<dbReference type="RefSeq" id="WP_194042647.1">
    <property type="nucleotide sequence ID" value="NZ_CP063373.1"/>
</dbReference>
<organism evidence="1 2">
    <name type="scientific">Streptomyces ferrugineus</name>
    <dbReference type="NCBI Taxonomy" id="1413221"/>
    <lineage>
        <taxon>Bacteria</taxon>
        <taxon>Bacillati</taxon>
        <taxon>Actinomycetota</taxon>
        <taxon>Actinomycetes</taxon>
        <taxon>Kitasatosporales</taxon>
        <taxon>Streptomycetaceae</taxon>
        <taxon>Streptomyces</taxon>
    </lineage>
</organism>
<gene>
    <name evidence="1" type="ORF">IM697_42400</name>
</gene>
<dbReference type="EMBL" id="CP063373">
    <property type="protein sequence ID" value="QOV36561.1"/>
    <property type="molecule type" value="Genomic_DNA"/>
</dbReference>
<dbReference type="AlphaFoldDB" id="A0A7M2SMV5"/>
<dbReference type="Gene3D" id="3.30.559.10">
    <property type="entry name" value="Chloramphenicol acetyltransferase-like domain"/>
    <property type="match status" value="1"/>
</dbReference>
<evidence type="ECO:0008006" key="3">
    <source>
        <dbReference type="Google" id="ProtNLM"/>
    </source>
</evidence>
<protein>
    <recommendedName>
        <fullName evidence="3">Condensation domain-containing protein</fullName>
    </recommendedName>
</protein>
<evidence type="ECO:0000313" key="1">
    <source>
        <dbReference type="EMBL" id="QOV36561.1"/>
    </source>
</evidence>
<reference evidence="1 2" key="1">
    <citation type="submission" date="2020-10" db="EMBL/GenBank/DDBJ databases">
        <title>Streptomyces ferrugineus complate genome analysis.</title>
        <authorList>
            <person name="Anwar N."/>
        </authorList>
    </citation>
    <scope>NUCLEOTIDE SEQUENCE [LARGE SCALE GENOMIC DNA]</scope>
    <source>
        <strain evidence="1 2">CCTCC AA2014009</strain>
    </source>
</reference>
<evidence type="ECO:0000313" key="2">
    <source>
        <dbReference type="Proteomes" id="UP000594205"/>
    </source>
</evidence>
<sequence length="401" mass="43339">MADRLPLLSTQLGFALMAERTGRRISIHQLFRMPPAALSAVDLNRVLDSIMLRNPTLSYRMGFSRGEAYQERYAATYDFAEVQAEDEEAVMRLSMTVVDEFEASLDGAAMAARLVRSHGADYLLLVFDHALVDGQSQLTMIQQLAAPGSPDDGQWERFEAAVRDRAESESAAAVGRGIAFWADRLKNFHGEFPKVAAKASAEAVPIVDLPGVAGPSSVRGSYFPYALFSLHRALRDVTGAEATVVAYPWGQRNEAFSDVTGCFLNTVISLDLTGPRSPLEAMDDFLDDWCLEIDHAEVPFVSVAGLGSAFSGSVAGMLVYTVATEGSVNVAGVEAVEIPPRCGHNQPMSAFTAGATVRGHEIGLDLMVDEGTGYGAQDLGARWRHRLSEAFSCFPHANPDN</sequence>
<dbReference type="SUPFAM" id="SSF52777">
    <property type="entry name" value="CoA-dependent acyltransferases"/>
    <property type="match status" value="2"/>
</dbReference>
<name>A0A7M2SMV5_9ACTN</name>
<proteinExistence type="predicted"/>
<dbReference type="KEGG" id="sfeu:IM697_42400"/>
<dbReference type="InterPro" id="IPR023213">
    <property type="entry name" value="CAT-like_dom_sf"/>
</dbReference>